<dbReference type="EMBL" id="MU004584">
    <property type="protein sequence ID" value="KAF2647777.1"/>
    <property type="molecule type" value="Genomic_DNA"/>
</dbReference>
<organism evidence="2 3">
    <name type="scientific">Lophiostoma macrostomum CBS 122681</name>
    <dbReference type="NCBI Taxonomy" id="1314788"/>
    <lineage>
        <taxon>Eukaryota</taxon>
        <taxon>Fungi</taxon>
        <taxon>Dikarya</taxon>
        <taxon>Ascomycota</taxon>
        <taxon>Pezizomycotina</taxon>
        <taxon>Dothideomycetes</taxon>
        <taxon>Pleosporomycetidae</taxon>
        <taxon>Pleosporales</taxon>
        <taxon>Lophiostomataceae</taxon>
        <taxon>Lophiostoma</taxon>
    </lineage>
</organism>
<proteinExistence type="predicted"/>
<sequence length="230" mass="23057">MVSFLFSLLIVAQPVLSAHFNFPLHPHLVPRQGCDSGEKECGSGCIPSDGVCCDSYYCDAPRQCDGAGGCTCLDTELACGGGCAPGDAVCCNDGKYCDAGEFCAPVAGYCCDDGEDPTTCANRQGFTIPASTATVASTTFVATSSSSSVGVPETSIALVSSSDSIPASSSVLEITSSSTALLPSANLSNIVTGATRTSTSSIAEFTGAAVKKDSVVGAILMGVLGMIGVL</sequence>
<evidence type="ECO:0000313" key="3">
    <source>
        <dbReference type="Proteomes" id="UP000799324"/>
    </source>
</evidence>
<dbReference type="Proteomes" id="UP000799324">
    <property type="component" value="Unassembled WGS sequence"/>
</dbReference>
<protein>
    <recommendedName>
        <fullName evidence="4">Carbohydrate-binding module family 18 protein</fullName>
    </recommendedName>
</protein>
<evidence type="ECO:0000256" key="1">
    <source>
        <dbReference type="SAM" id="SignalP"/>
    </source>
</evidence>
<feature type="signal peptide" evidence="1">
    <location>
        <begin position="1"/>
        <end position="17"/>
    </location>
</feature>
<name>A0A6A6SLD2_9PLEO</name>
<reference evidence="2" key="1">
    <citation type="journal article" date="2020" name="Stud. Mycol.">
        <title>101 Dothideomycetes genomes: a test case for predicting lifestyles and emergence of pathogens.</title>
        <authorList>
            <person name="Haridas S."/>
            <person name="Albert R."/>
            <person name="Binder M."/>
            <person name="Bloem J."/>
            <person name="Labutti K."/>
            <person name="Salamov A."/>
            <person name="Andreopoulos B."/>
            <person name="Baker S."/>
            <person name="Barry K."/>
            <person name="Bills G."/>
            <person name="Bluhm B."/>
            <person name="Cannon C."/>
            <person name="Castanera R."/>
            <person name="Culley D."/>
            <person name="Daum C."/>
            <person name="Ezra D."/>
            <person name="Gonzalez J."/>
            <person name="Henrissat B."/>
            <person name="Kuo A."/>
            <person name="Liang C."/>
            <person name="Lipzen A."/>
            <person name="Lutzoni F."/>
            <person name="Magnuson J."/>
            <person name="Mondo S."/>
            <person name="Nolan M."/>
            <person name="Ohm R."/>
            <person name="Pangilinan J."/>
            <person name="Park H.-J."/>
            <person name="Ramirez L."/>
            <person name="Alfaro M."/>
            <person name="Sun H."/>
            <person name="Tritt A."/>
            <person name="Yoshinaga Y."/>
            <person name="Zwiers L.-H."/>
            <person name="Turgeon B."/>
            <person name="Goodwin S."/>
            <person name="Spatafora J."/>
            <person name="Crous P."/>
            <person name="Grigoriev I."/>
        </authorList>
    </citation>
    <scope>NUCLEOTIDE SEQUENCE</scope>
    <source>
        <strain evidence="2">CBS 122681</strain>
    </source>
</reference>
<gene>
    <name evidence="2" type="ORF">K491DRAFT_699417</name>
</gene>
<keyword evidence="3" id="KW-1185">Reference proteome</keyword>
<accession>A0A6A6SLD2</accession>
<dbReference type="AlphaFoldDB" id="A0A6A6SLD2"/>
<evidence type="ECO:0008006" key="4">
    <source>
        <dbReference type="Google" id="ProtNLM"/>
    </source>
</evidence>
<keyword evidence="1" id="KW-0732">Signal</keyword>
<feature type="chain" id="PRO_5025657437" description="Carbohydrate-binding module family 18 protein" evidence="1">
    <location>
        <begin position="18"/>
        <end position="230"/>
    </location>
</feature>
<dbReference type="OrthoDB" id="3783469at2759"/>
<evidence type="ECO:0000313" key="2">
    <source>
        <dbReference type="EMBL" id="KAF2647777.1"/>
    </source>
</evidence>